<dbReference type="Pfam" id="PF12833">
    <property type="entry name" value="HTH_18"/>
    <property type="match status" value="1"/>
</dbReference>
<keyword evidence="1" id="KW-0805">Transcription regulation</keyword>
<sequence length="186" mass="21759">MKLYIKHMVSLRCKMVVKSELEKLGLTCVSVELGMVEIMEEVSNEQLEIFNQNLKKLGLELLDDKKNILVEKIKTLIIEMIHYSDEVPNVNDSDYISQKLNYDYTYLSNTFSEVKGITIQQYIILHKIEKVKELLIYDELTLTEIAHRLHYSSVAHLSNQFKKVTGLTPTYFKEVKENRNNNLEDL</sequence>
<dbReference type="PROSITE" id="PS01124">
    <property type="entry name" value="HTH_ARAC_FAMILY_2"/>
    <property type="match status" value="1"/>
</dbReference>
<accession>A0A2N0VHR8</accession>
<dbReference type="InterPro" id="IPR009057">
    <property type="entry name" value="Homeodomain-like_sf"/>
</dbReference>
<dbReference type="InterPro" id="IPR018060">
    <property type="entry name" value="HTH_AraC"/>
</dbReference>
<dbReference type="GO" id="GO:0043565">
    <property type="term" value="F:sequence-specific DNA binding"/>
    <property type="evidence" value="ECO:0007669"/>
    <property type="project" value="InterPro"/>
</dbReference>
<comment type="caution">
    <text evidence="5">The sequence shown here is derived from an EMBL/GenBank/DDBJ whole genome shotgun (WGS) entry which is preliminary data.</text>
</comment>
<evidence type="ECO:0000256" key="2">
    <source>
        <dbReference type="ARBA" id="ARBA00023125"/>
    </source>
</evidence>
<dbReference type="PANTHER" id="PTHR43280">
    <property type="entry name" value="ARAC-FAMILY TRANSCRIPTIONAL REGULATOR"/>
    <property type="match status" value="1"/>
</dbReference>
<dbReference type="EMBL" id="PISP01000002">
    <property type="protein sequence ID" value="PKD43732.1"/>
    <property type="molecule type" value="Genomic_DNA"/>
</dbReference>
<organism evidence="5 6">
    <name type="scientific">Rhodohalobacter barkolensis</name>
    <dbReference type="NCBI Taxonomy" id="2053187"/>
    <lineage>
        <taxon>Bacteria</taxon>
        <taxon>Pseudomonadati</taxon>
        <taxon>Balneolota</taxon>
        <taxon>Balneolia</taxon>
        <taxon>Balneolales</taxon>
        <taxon>Balneolaceae</taxon>
        <taxon>Rhodohalobacter</taxon>
    </lineage>
</organism>
<proteinExistence type="predicted"/>
<evidence type="ECO:0000256" key="1">
    <source>
        <dbReference type="ARBA" id="ARBA00023015"/>
    </source>
</evidence>
<dbReference type="PANTHER" id="PTHR43280:SF28">
    <property type="entry name" value="HTH-TYPE TRANSCRIPTIONAL ACTIVATOR RHAS"/>
    <property type="match status" value="1"/>
</dbReference>
<dbReference type="Proteomes" id="UP000233398">
    <property type="component" value="Unassembled WGS sequence"/>
</dbReference>
<reference evidence="5 6" key="1">
    <citation type="submission" date="2017-11" db="EMBL/GenBank/DDBJ databases">
        <title>Rhodohalobacter 15182 sp. nov., isolated from a salt lake.</title>
        <authorList>
            <person name="Han S."/>
        </authorList>
    </citation>
    <scope>NUCLEOTIDE SEQUENCE [LARGE SCALE GENOMIC DNA]</scope>
    <source>
        <strain evidence="5 6">15182</strain>
    </source>
</reference>
<dbReference type="Gene3D" id="1.10.10.60">
    <property type="entry name" value="Homeodomain-like"/>
    <property type="match status" value="1"/>
</dbReference>
<evidence type="ECO:0000259" key="4">
    <source>
        <dbReference type="PROSITE" id="PS01124"/>
    </source>
</evidence>
<protein>
    <submittedName>
        <fullName evidence="5">AraC family transcriptional regulator</fullName>
    </submittedName>
</protein>
<dbReference type="OrthoDB" id="952277at2"/>
<keyword evidence="3" id="KW-0804">Transcription</keyword>
<evidence type="ECO:0000313" key="6">
    <source>
        <dbReference type="Proteomes" id="UP000233398"/>
    </source>
</evidence>
<dbReference type="GO" id="GO:0003700">
    <property type="term" value="F:DNA-binding transcription factor activity"/>
    <property type="evidence" value="ECO:0007669"/>
    <property type="project" value="InterPro"/>
</dbReference>
<keyword evidence="2" id="KW-0238">DNA-binding</keyword>
<evidence type="ECO:0000313" key="5">
    <source>
        <dbReference type="EMBL" id="PKD43732.1"/>
    </source>
</evidence>
<name>A0A2N0VHR8_9BACT</name>
<evidence type="ECO:0000256" key="3">
    <source>
        <dbReference type="ARBA" id="ARBA00023163"/>
    </source>
</evidence>
<dbReference type="RefSeq" id="WP_101073272.1">
    <property type="nucleotide sequence ID" value="NZ_PISP01000002.1"/>
</dbReference>
<gene>
    <name evidence="5" type="ORF">CWD77_09235</name>
</gene>
<dbReference type="SUPFAM" id="SSF46689">
    <property type="entry name" value="Homeodomain-like"/>
    <property type="match status" value="1"/>
</dbReference>
<dbReference type="AlphaFoldDB" id="A0A2N0VHR8"/>
<dbReference type="SMART" id="SM00342">
    <property type="entry name" value="HTH_ARAC"/>
    <property type="match status" value="1"/>
</dbReference>
<keyword evidence="6" id="KW-1185">Reference proteome</keyword>
<feature type="domain" description="HTH araC/xylS-type" evidence="4">
    <location>
        <begin position="71"/>
        <end position="175"/>
    </location>
</feature>